<feature type="compositionally biased region" description="Polar residues" evidence="1">
    <location>
        <begin position="1"/>
        <end position="13"/>
    </location>
</feature>
<dbReference type="EMBL" id="ML213672">
    <property type="protein sequence ID" value="TFK32525.1"/>
    <property type="molecule type" value="Genomic_DNA"/>
</dbReference>
<accession>A0A5C3LIS2</accession>
<feature type="region of interest" description="Disordered" evidence="1">
    <location>
        <begin position="74"/>
        <end position="132"/>
    </location>
</feature>
<keyword evidence="3" id="KW-1185">Reference proteome</keyword>
<dbReference type="Proteomes" id="UP000308652">
    <property type="component" value="Unassembled WGS sequence"/>
</dbReference>
<feature type="compositionally biased region" description="Low complexity" evidence="1">
    <location>
        <begin position="76"/>
        <end position="85"/>
    </location>
</feature>
<feature type="region of interest" description="Disordered" evidence="1">
    <location>
        <begin position="1"/>
        <end position="35"/>
    </location>
</feature>
<feature type="compositionally biased region" description="Polar residues" evidence="1">
    <location>
        <begin position="101"/>
        <end position="112"/>
    </location>
</feature>
<evidence type="ECO:0000256" key="1">
    <source>
        <dbReference type="SAM" id="MobiDB-lite"/>
    </source>
</evidence>
<dbReference type="AlphaFoldDB" id="A0A5C3LIS2"/>
<protein>
    <submittedName>
        <fullName evidence="2">Uncharacterized protein</fullName>
    </submittedName>
</protein>
<name>A0A5C3LIS2_9AGAR</name>
<organism evidence="2 3">
    <name type="scientific">Crucibulum laeve</name>
    <dbReference type="NCBI Taxonomy" id="68775"/>
    <lineage>
        <taxon>Eukaryota</taxon>
        <taxon>Fungi</taxon>
        <taxon>Dikarya</taxon>
        <taxon>Basidiomycota</taxon>
        <taxon>Agaricomycotina</taxon>
        <taxon>Agaricomycetes</taxon>
        <taxon>Agaricomycetidae</taxon>
        <taxon>Agaricales</taxon>
        <taxon>Agaricineae</taxon>
        <taxon>Nidulariaceae</taxon>
        <taxon>Crucibulum</taxon>
    </lineage>
</organism>
<reference evidence="2 3" key="1">
    <citation type="journal article" date="2019" name="Nat. Ecol. Evol.">
        <title>Megaphylogeny resolves global patterns of mushroom evolution.</title>
        <authorList>
            <person name="Varga T."/>
            <person name="Krizsan K."/>
            <person name="Foldi C."/>
            <person name="Dima B."/>
            <person name="Sanchez-Garcia M."/>
            <person name="Sanchez-Ramirez S."/>
            <person name="Szollosi G.J."/>
            <person name="Szarkandi J.G."/>
            <person name="Papp V."/>
            <person name="Albert L."/>
            <person name="Andreopoulos W."/>
            <person name="Angelini C."/>
            <person name="Antonin V."/>
            <person name="Barry K.W."/>
            <person name="Bougher N.L."/>
            <person name="Buchanan P."/>
            <person name="Buyck B."/>
            <person name="Bense V."/>
            <person name="Catcheside P."/>
            <person name="Chovatia M."/>
            <person name="Cooper J."/>
            <person name="Damon W."/>
            <person name="Desjardin D."/>
            <person name="Finy P."/>
            <person name="Geml J."/>
            <person name="Haridas S."/>
            <person name="Hughes K."/>
            <person name="Justo A."/>
            <person name="Karasinski D."/>
            <person name="Kautmanova I."/>
            <person name="Kiss B."/>
            <person name="Kocsube S."/>
            <person name="Kotiranta H."/>
            <person name="LaButti K.M."/>
            <person name="Lechner B.E."/>
            <person name="Liimatainen K."/>
            <person name="Lipzen A."/>
            <person name="Lukacs Z."/>
            <person name="Mihaltcheva S."/>
            <person name="Morgado L.N."/>
            <person name="Niskanen T."/>
            <person name="Noordeloos M.E."/>
            <person name="Ohm R.A."/>
            <person name="Ortiz-Santana B."/>
            <person name="Ovrebo C."/>
            <person name="Racz N."/>
            <person name="Riley R."/>
            <person name="Savchenko A."/>
            <person name="Shiryaev A."/>
            <person name="Soop K."/>
            <person name="Spirin V."/>
            <person name="Szebenyi C."/>
            <person name="Tomsovsky M."/>
            <person name="Tulloss R.E."/>
            <person name="Uehling J."/>
            <person name="Grigoriev I.V."/>
            <person name="Vagvolgyi C."/>
            <person name="Papp T."/>
            <person name="Martin F.M."/>
            <person name="Miettinen O."/>
            <person name="Hibbett D.S."/>
            <person name="Nagy L.G."/>
        </authorList>
    </citation>
    <scope>NUCLEOTIDE SEQUENCE [LARGE SCALE GENOMIC DNA]</scope>
    <source>
        <strain evidence="2 3">CBS 166.37</strain>
    </source>
</reference>
<sequence length="271" mass="30201">MSHISQNNSTKRSNPNRHHAPRVTYPQPQQQAASGNEAHMFHGATNITLRNVNATNVGGDKRVFKNMSLEQARALSNSAQPSSSSTTGPQHFATMFHGASGNISGGSAQNIAGNHEEFDGCFQGGPAPNSQSNYGGSNTNWYRTLLFLVENYFEDDYNSEIFMLADRDNSLADDVVPMSNFMLLALAEFRMPSVSDQEDYSHKIRDEKQRLIKVVTNATMEVTSLVTFKGIDLGYRTLMLKSGELETYTYSELSYYSASHCLERRAFNLER</sequence>
<evidence type="ECO:0000313" key="2">
    <source>
        <dbReference type="EMBL" id="TFK32525.1"/>
    </source>
</evidence>
<proteinExistence type="predicted"/>
<gene>
    <name evidence="2" type="ORF">BDQ12DRAFT_671019</name>
</gene>
<evidence type="ECO:0000313" key="3">
    <source>
        <dbReference type="Proteomes" id="UP000308652"/>
    </source>
</evidence>